<evidence type="ECO:0008006" key="5">
    <source>
        <dbReference type="Google" id="ProtNLM"/>
    </source>
</evidence>
<keyword evidence="4" id="KW-1185">Reference proteome</keyword>
<organism evidence="3 4">
    <name type="scientific">Ferrimonas sediminum</name>
    <dbReference type="NCBI Taxonomy" id="718193"/>
    <lineage>
        <taxon>Bacteria</taxon>
        <taxon>Pseudomonadati</taxon>
        <taxon>Pseudomonadota</taxon>
        <taxon>Gammaproteobacteria</taxon>
        <taxon>Alteromonadales</taxon>
        <taxon>Ferrimonadaceae</taxon>
        <taxon>Ferrimonas</taxon>
    </lineage>
</organism>
<accession>A0A1G8T4R1</accession>
<proteinExistence type="predicted"/>
<gene>
    <name evidence="3" type="ORF">SAMN04488540_107106</name>
</gene>
<evidence type="ECO:0000256" key="2">
    <source>
        <dbReference type="SAM" id="Phobius"/>
    </source>
</evidence>
<keyword evidence="2" id="KW-0472">Membrane</keyword>
<dbReference type="EMBL" id="FNEM01000007">
    <property type="protein sequence ID" value="SDJ36391.1"/>
    <property type="molecule type" value="Genomic_DNA"/>
</dbReference>
<feature type="transmembrane region" description="Helical" evidence="2">
    <location>
        <begin position="297"/>
        <end position="314"/>
    </location>
</feature>
<keyword evidence="2" id="KW-0812">Transmembrane</keyword>
<evidence type="ECO:0000256" key="1">
    <source>
        <dbReference type="SAM" id="MobiDB-lite"/>
    </source>
</evidence>
<dbReference type="RefSeq" id="WP_090365184.1">
    <property type="nucleotide sequence ID" value="NZ_FNEM01000007.1"/>
</dbReference>
<evidence type="ECO:0000313" key="4">
    <source>
        <dbReference type="Proteomes" id="UP000199527"/>
    </source>
</evidence>
<evidence type="ECO:0000313" key="3">
    <source>
        <dbReference type="EMBL" id="SDJ36391.1"/>
    </source>
</evidence>
<name>A0A1G8T4R1_9GAMM</name>
<keyword evidence="2" id="KW-1133">Transmembrane helix</keyword>
<protein>
    <recommendedName>
        <fullName evidence="5">PAS domain-containing protein</fullName>
    </recommendedName>
</protein>
<dbReference type="Proteomes" id="UP000199527">
    <property type="component" value="Unassembled WGS sequence"/>
</dbReference>
<dbReference type="OrthoDB" id="6394374at2"/>
<feature type="region of interest" description="Disordered" evidence="1">
    <location>
        <begin position="675"/>
        <end position="699"/>
    </location>
</feature>
<feature type="transmembrane region" description="Helical" evidence="2">
    <location>
        <begin position="25"/>
        <end position="45"/>
    </location>
</feature>
<sequence>MNHKLTTFLDSMPELRGSNRKFDMLWPQIAIIICLTAVALGWAFGVNLKLQKEQLGNHRFSEIQLYSDRITDRLLSLQSRGQVISQIGVLRFLLNAPELDTEQLQSYLQGLTDKLEAIERIELYDSNNQIVASTLTPWPHYQGQADNRETQGEGKARYSPLLIDTGQHRVSHWQRVPVPANPHGVEYSAIYADLTPVLSAFYRVDQMGEIPLLLFDIEGKAFKLSHTGGNARLSDQDQQLMATLWPQIQGQEFGQLNIKDRNFLFLRIKAGHFEPFYLVSYFDDHELLLLARDHRRIVGSLGLVLILFLCWLTIQKHGLQKQQGHFQLAMDVAEQLYQHAGSTLLFSPSGKLILANPSAHRLLGLKASGNQGLWFHQLFGSDRAQRGWEHTLERGQWQGQLSPGSQDRSLAVELRHSSSNNLFPLVIANLQPVTDEENAYRSLTQTQVGLALMDNDLNLQLCNATLRECLGRDADDNRPLPLNRLISLPEGIEFSDLQQSVARDGLWQHPVWLKTHHHGIQPRLASVSQGDDKSQLILTLQAQQGNDDASNPPLAGFREMQLMHQDATGPEALLNLRQFRARHQQPQSWAINQRIVVQHLKELAPRHSCIAQFGEELVVLLSQSSTSQAEALAQGLNERFEDTPVELRISATWLASGRSLREGLAQLDDANKRLPSGHPISWVGDRQPPNGPRTYTAES</sequence>
<dbReference type="AlphaFoldDB" id="A0A1G8T4R1"/>
<reference evidence="4" key="1">
    <citation type="submission" date="2016-10" db="EMBL/GenBank/DDBJ databases">
        <authorList>
            <person name="Varghese N."/>
            <person name="Submissions S."/>
        </authorList>
    </citation>
    <scope>NUCLEOTIDE SEQUENCE [LARGE SCALE GENOMIC DNA]</scope>
    <source>
        <strain evidence="4">DSM 23317</strain>
    </source>
</reference>